<dbReference type="InterPro" id="IPR039426">
    <property type="entry name" value="TonB-dep_rcpt-like"/>
</dbReference>
<keyword evidence="1" id="KW-0812">Transmembrane</keyword>
<dbReference type="InterPro" id="IPR037066">
    <property type="entry name" value="Plug_dom_sf"/>
</dbReference>
<evidence type="ECO:0000313" key="3">
    <source>
        <dbReference type="EMBL" id="BEG98000.1"/>
    </source>
</evidence>
<dbReference type="Pfam" id="PF07715">
    <property type="entry name" value="Plug"/>
    <property type="match status" value="1"/>
</dbReference>
<proteinExistence type="inferred from homology"/>
<dbReference type="Gene3D" id="2.170.130.10">
    <property type="entry name" value="TonB-dependent receptor, plug domain"/>
    <property type="match status" value="2"/>
</dbReference>
<dbReference type="SUPFAM" id="SSF56935">
    <property type="entry name" value="Porins"/>
    <property type="match status" value="2"/>
</dbReference>
<reference evidence="3 4" key="1">
    <citation type="submission" date="2023-04" db="EMBL/GenBank/DDBJ databases">
        <title>Draft genome sequence of acteroides sedimenti strain YN3PY1.</title>
        <authorList>
            <person name="Yoshida N."/>
        </authorList>
    </citation>
    <scope>NUCLEOTIDE SEQUENCE [LARGE SCALE GENOMIC DNA]</scope>
    <source>
        <strain evidence="3 4">YN3PY1</strain>
    </source>
</reference>
<comment type="subcellular location">
    <subcellularLocation>
        <location evidence="1">Cell outer membrane</location>
        <topology evidence="1">Multi-pass membrane protein</topology>
    </subcellularLocation>
</comment>
<name>A0ABM8IE40_9BACE</name>
<evidence type="ECO:0000256" key="1">
    <source>
        <dbReference type="PROSITE-ProRule" id="PRU01360"/>
    </source>
</evidence>
<dbReference type="EMBL" id="AP028055">
    <property type="protein sequence ID" value="BEG98000.1"/>
    <property type="molecule type" value="Genomic_DNA"/>
</dbReference>
<keyword evidence="1" id="KW-0813">Transport</keyword>
<dbReference type="InterPro" id="IPR023997">
    <property type="entry name" value="TonB-dep_OMP_SusC/RagA_CS"/>
</dbReference>
<comment type="similarity">
    <text evidence="1">Belongs to the TonB-dependent receptor family.</text>
</comment>
<evidence type="ECO:0000313" key="4">
    <source>
        <dbReference type="Proteomes" id="UP001496674"/>
    </source>
</evidence>
<dbReference type="NCBIfam" id="TIGR04057">
    <property type="entry name" value="SusC_RagA_signa"/>
    <property type="match status" value="2"/>
</dbReference>
<dbReference type="InterPro" id="IPR012910">
    <property type="entry name" value="Plug_dom"/>
</dbReference>
<dbReference type="PROSITE" id="PS52016">
    <property type="entry name" value="TONB_DEPENDENT_REC_3"/>
    <property type="match status" value="1"/>
</dbReference>
<evidence type="ECO:0000259" key="2">
    <source>
        <dbReference type="Pfam" id="PF07715"/>
    </source>
</evidence>
<keyword evidence="4" id="KW-1185">Reference proteome</keyword>
<dbReference type="Proteomes" id="UP001496674">
    <property type="component" value="Chromosome"/>
</dbReference>
<feature type="domain" description="TonB-dependent receptor plug" evidence="2">
    <location>
        <begin position="243"/>
        <end position="291"/>
    </location>
</feature>
<accession>A0ABM8IE40</accession>
<keyword evidence="1" id="KW-0472">Membrane</keyword>
<protein>
    <recommendedName>
        <fullName evidence="2">TonB-dependent receptor plug domain-containing protein</fullName>
    </recommendedName>
</protein>
<organism evidence="3 4">
    <name type="scientific">Bacteroides sedimenti</name>
    <dbReference type="NCBI Taxonomy" id="2136147"/>
    <lineage>
        <taxon>Bacteria</taxon>
        <taxon>Pseudomonadati</taxon>
        <taxon>Bacteroidota</taxon>
        <taxon>Bacteroidia</taxon>
        <taxon>Bacteroidales</taxon>
        <taxon>Bacteroidaceae</taxon>
        <taxon>Bacteroides</taxon>
    </lineage>
</organism>
<sequence length="298" mass="32704">MKQEIQNIHEYEADETVINQGIDAKQYQLLLIKKAVGTRLYSMANSFNHSKLKKRITMMLKEKSNPWARVKYLYVLPLAALAVAAFARPEISGKLNEISAVEVNDLSAVVKGYSGNNISDEEAPDNQKQAQLVLNGKLVPTDTASRKNQIACDTTTGSYKTKNAWNAVDKLLSTKSSEADPLILVDEKEITKERLDVLDPEKIESISVLKDKSAASVYGEKGKNGVVLIRTKDSSKGGVVNLSSQPLVVMDGIELSYDTFQTINPENIESISVLKDKAATSIYGEKGKNGVIIIVTKK</sequence>
<keyword evidence="1" id="KW-0998">Cell outer membrane</keyword>
<gene>
    <name evidence="3" type="ORF">BSYN_02650</name>
</gene>
<keyword evidence="1" id="KW-1134">Transmembrane beta strand</keyword>